<dbReference type="AlphaFoldDB" id="A0A1H8FBJ8"/>
<dbReference type="EMBL" id="FOBF01000024">
    <property type="protein sequence ID" value="SEN28946.1"/>
    <property type="molecule type" value="Genomic_DNA"/>
</dbReference>
<name>A0A1H8FBJ8_9ACTN</name>
<protein>
    <submittedName>
        <fullName evidence="1">Uncharacterized protein</fullName>
    </submittedName>
</protein>
<organism evidence="1 2">
    <name type="scientific">Nonomuraea pusilla</name>
    <dbReference type="NCBI Taxonomy" id="46177"/>
    <lineage>
        <taxon>Bacteria</taxon>
        <taxon>Bacillati</taxon>
        <taxon>Actinomycetota</taxon>
        <taxon>Actinomycetes</taxon>
        <taxon>Streptosporangiales</taxon>
        <taxon>Streptosporangiaceae</taxon>
        <taxon>Nonomuraea</taxon>
    </lineage>
</organism>
<accession>A0A1H8FBJ8</accession>
<dbReference type="Proteomes" id="UP000198953">
    <property type="component" value="Unassembled WGS sequence"/>
</dbReference>
<gene>
    <name evidence="1" type="ORF">SAMN05660976_07222</name>
</gene>
<sequence length="144" mass="14351">MTPRGVPALPGGLVRYGGLVPCGVPALLRGLALCGVPALLRGLALCGVPALLRGLALCGGPGFPLGGRPGGRVFGCRVRAGGLRRAVGAVLRRGGAPAAVGWDGGAVVRAVERDQVVVVRTVERDEVVVVARGAGHAAALRGRS</sequence>
<proteinExistence type="predicted"/>
<evidence type="ECO:0000313" key="1">
    <source>
        <dbReference type="EMBL" id="SEN28946.1"/>
    </source>
</evidence>
<evidence type="ECO:0000313" key="2">
    <source>
        <dbReference type="Proteomes" id="UP000198953"/>
    </source>
</evidence>
<reference evidence="1 2" key="1">
    <citation type="submission" date="2016-10" db="EMBL/GenBank/DDBJ databases">
        <authorList>
            <person name="de Groot N.N."/>
        </authorList>
    </citation>
    <scope>NUCLEOTIDE SEQUENCE [LARGE SCALE GENOMIC DNA]</scope>
    <source>
        <strain evidence="1 2">DSM 43357</strain>
    </source>
</reference>
<keyword evidence="2" id="KW-1185">Reference proteome</keyword>